<dbReference type="EMBL" id="JAVDUM010000009">
    <property type="protein sequence ID" value="MDR6867611.1"/>
    <property type="molecule type" value="Genomic_DNA"/>
</dbReference>
<feature type="signal peptide" evidence="2">
    <location>
        <begin position="1"/>
        <end position="20"/>
    </location>
</feature>
<gene>
    <name evidence="3" type="ORF">J2Y69_002215</name>
</gene>
<evidence type="ECO:0000313" key="3">
    <source>
        <dbReference type="EMBL" id="MDR6867611.1"/>
    </source>
</evidence>
<reference evidence="3 4" key="1">
    <citation type="submission" date="2023-07" db="EMBL/GenBank/DDBJ databases">
        <title>Sorghum-associated microbial communities from plants grown in Nebraska, USA.</title>
        <authorList>
            <person name="Schachtman D."/>
        </authorList>
    </citation>
    <scope>NUCLEOTIDE SEQUENCE [LARGE SCALE GENOMIC DNA]</scope>
    <source>
        <strain evidence="3 4">2980</strain>
    </source>
</reference>
<feature type="chain" id="PRO_5046864759" description="LppX_LprAFG lipoprotein" evidence="2">
    <location>
        <begin position="21"/>
        <end position="272"/>
    </location>
</feature>
<dbReference type="PROSITE" id="PS51257">
    <property type="entry name" value="PROKAR_LIPOPROTEIN"/>
    <property type="match status" value="1"/>
</dbReference>
<name>A0ABU1SDD6_9MICO</name>
<comment type="caution">
    <text evidence="3">The sequence shown here is derived from an EMBL/GenBank/DDBJ whole genome shotgun (WGS) entry which is preliminary data.</text>
</comment>
<feature type="region of interest" description="Disordered" evidence="1">
    <location>
        <begin position="30"/>
        <end position="54"/>
    </location>
</feature>
<proteinExistence type="predicted"/>
<keyword evidence="2" id="KW-0732">Signal</keyword>
<evidence type="ECO:0000313" key="4">
    <source>
        <dbReference type="Proteomes" id="UP001259347"/>
    </source>
</evidence>
<sequence length="272" mass="28093">MRTHWSRAVAAVTIALAAGAGVTACTAGTDTTAGNKSSQAPAATPTPTPTSSQATVIPLPDGFLDRIATATRKAGSVHFTQSTGIEGQSISSTGDLVLDEDPNVVRLALITQMPGGATMEMRIVDGVTYANMGEATQNLFARVDGTNSSATLGVSADQVNVATQVESFSAALVGFSSQEGAETIDGVVTTQYTLTLDTAKLLASQGVTDLPDVSAIGETVAYEMFVGPDDLPRRMTMNLANMPIQMDYTRWGEPVEISAPSAEQMTDAVLGG</sequence>
<accession>A0ABU1SDD6</accession>
<evidence type="ECO:0000256" key="1">
    <source>
        <dbReference type="SAM" id="MobiDB-lite"/>
    </source>
</evidence>
<dbReference type="InterPro" id="IPR029046">
    <property type="entry name" value="LolA/LolB/LppX"/>
</dbReference>
<organism evidence="3 4">
    <name type="scientific">Microbacterium resistens</name>
    <dbReference type="NCBI Taxonomy" id="156977"/>
    <lineage>
        <taxon>Bacteria</taxon>
        <taxon>Bacillati</taxon>
        <taxon>Actinomycetota</taxon>
        <taxon>Actinomycetes</taxon>
        <taxon>Micrococcales</taxon>
        <taxon>Microbacteriaceae</taxon>
        <taxon>Microbacterium</taxon>
    </lineage>
</organism>
<evidence type="ECO:0008006" key="5">
    <source>
        <dbReference type="Google" id="ProtNLM"/>
    </source>
</evidence>
<protein>
    <recommendedName>
        <fullName evidence="5">LppX_LprAFG lipoprotein</fullName>
    </recommendedName>
</protein>
<evidence type="ECO:0000256" key="2">
    <source>
        <dbReference type="SAM" id="SignalP"/>
    </source>
</evidence>
<dbReference type="RefSeq" id="WP_310020576.1">
    <property type="nucleotide sequence ID" value="NZ_JAVDUM010000009.1"/>
</dbReference>
<dbReference type="Proteomes" id="UP001259347">
    <property type="component" value="Unassembled WGS sequence"/>
</dbReference>
<keyword evidence="4" id="KW-1185">Reference proteome</keyword>
<dbReference type="Gene3D" id="2.50.20.20">
    <property type="match status" value="1"/>
</dbReference>
<dbReference type="SUPFAM" id="SSF89392">
    <property type="entry name" value="Prokaryotic lipoproteins and lipoprotein localization factors"/>
    <property type="match status" value="1"/>
</dbReference>